<evidence type="ECO:0000313" key="1">
    <source>
        <dbReference type="EMBL" id="HIR57146.1"/>
    </source>
</evidence>
<gene>
    <name evidence="1" type="ORF">IAA54_05705</name>
</gene>
<proteinExistence type="predicted"/>
<name>A0A9D1DQH1_9FIRM</name>
<reference evidence="1" key="1">
    <citation type="submission" date="2020-10" db="EMBL/GenBank/DDBJ databases">
        <authorList>
            <person name="Gilroy R."/>
        </authorList>
    </citation>
    <scope>NUCLEOTIDE SEQUENCE</scope>
    <source>
        <strain evidence="1">ChiSjej1B19-7085</strain>
    </source>
</reference>
<organism evidence="1 2">
    <name type="scientific">Candidatus Gallacutalibacter pullicola</name>
    <dbReference type="NCBI Taxonomy" id="2840830"/>
    <lineage>
        <taxon>Bacteria</taxon>
        <taxon>Bacillati</taxon>
        <taxon>Bacillota</taxon>
        <taxon>Clostridia</taxon>
        <taxon>Eubacteriales</taxon>
        <taxon>Candidatus Gallacutalibacter</taxon>
    </lineage>
</organism>
<dbReference type="InterPro" id="IPR045441">
    <property type="entry name" value="DUF6506"/>
</dbReference>
<comment type="caution">
    <text evidence="1">The sequence shown here is derived from an EMBL/GenBank/DDBJ whole genome shotgun (WGS) entry which is preliminary data.</text>
</comment>
<protein>
    <submittedName>
        <fullName evidence="1">Uncharacterized protein</fullName>
    </submittedName>
</protein>
<dbReference type="Proteomes" id="UP000886785">
    <property type="component" value="Unassembled WGS sequence"/>
</dbReference>
<dbReference type="Pfam" id="PF20116">
    <property type="entry name" value="DUF6506"/>
    <property type="match status" value="1"/>
</dbReference>
<evidence type="ECO:0000313" key="2">
    <source>
        <dbReference type="Proteomes" id="UP000886785"/>
    </source>
</evidence>
<sequence>MKKKFAFFLMGKEFDPASDRAVFETGSCISYVYTVRDLEHAKELAAQCAQDGVGVIELCGAFGSEGAAQIRESAGAGVGIGYVIHDDDQDDLFRAFFA</sequence>
<dbReference type="AlphaFoldDB" id="A0A9D1DQH1"/>
<dbReference type="EMBL" id="DVHF01000065">
    <property type="protein sequence ID" value="HIR57146.1"/>
    <property type="molecule type" value="Genomic_DNA"/>
</dbReference>
<reference evidence="1" key="2">
    <citation type="journal article" date="2021" name="PeerJ">
        <title>Extensive microbial diversity within the chicken gut microbiome revealed by metagenomics and culture.</title>
        <authorList>
            <person name="Gilroy R."/>
            <person name="Ravi A."/>
            <person name="Getino M."/>
            <person name="Pursley I."/>
            <person name="Horton D.L."/>
            <person name="Alikhan N.F."/>
            <person name="Baker D."/>
            <person name="Gharbi K."/>
            <person name="Hall N."/>
            <person name="Watson M."/>
            <person name="Adriaenssens E.M."/>
            <person name="Foster-Nyarko E."/>
            <person name="Jarju S."/>
            <person name="Secka A."/>
            <person name="Antonio M."/>
            <person name="Oren A."/>
            <person name="Chaudhuri R.R."/>
            <person name="La Ragione R."/>
            <person name="Hildebrand F."/>
            <person name="Pallen M.J."/>
        </authorList>
    </citation>
    <scope>NUCLEOTIDE SEQUENCE</scope>
    <source>
        <strain evidence="1">ChiSjej1B19-7085</strain>
    </source>
</reference>
<accession>A0A9D1DQH1</accession>